<organism evidence="15 16">
    <name type="scientific">Scophthalmus maximus</name>
    <name type="common">Turbot</name>
    <name type="synonym">Psetta maxima</name>
    <dbReference type="NCBI Taxonomy" id="52904"/>
    <lineage>
        <taxon>Eukaryota</taxon>
        <taxon>Metazoa</taxon>
        <taxon>Chordata</taxon>
        <taxon>Craniata</taxon>
        <taxon>Vertebrata</taxon>
        <taxon>Euteleostomi</taxon>
        <taxon>Actinopterygii</taxon>
        <taxon>Neopterygii</taxon>
        <taxon>Teleostei</taxon>
        <taxon>Neoteleostei</taxon>
        <taxon>Acanthomorphata</taxon>
        <taxon>Carangaria</taxon>
        <taxon>Pleuronectiformes</taxon>
        <taxon>Pleuronectoidei</taxon>
        <taxon>Scophthalmidae</taxon>
        <taxon>Scophthalmus</taxon>
    </lineage>
</organism>
<evidence type="ECO:0000256" key="3">
    <source>
        <dbReference type="ARBA" id="ARBA00021330"/>
    </source>
</evidence>
<dbReference type="GO" id="GO:0034587">
    <property type="term" value="P:piRNA processing"/>
    <property type="evidence" value="ECO:0007669"/>
    <property type="project" value="TreeGrafter"/>
</dbReference>
<dbReference type="Pfam" id="PF07021">
    <property type="entry name" value="MetW"/>
    <property type="match status" value="1"/>
</dbReference>
<feature type="region of interest" description="Disordered" evidence="14">
    <location>
        <begin position="272"/>
        <end position="293"/>
    </location>
</feature>
<evidence type="ECO:0000256" key="9">
    <source>
        <dbReference type="ARBA" id="ARBA00022884"/>
    </source>
</evidence>
<evidence type="ECO:0000256" key="14">
    <source>
        <dbReference type="SAM" id="MobiDB-lite"/>
    </source>
</evidence>
<dbReference type="GO" id="GO:0003723">
    <property type="term" value="F:RNA binding"/>
    <property type="evidence" value="ECO:0007669"/>
    <property type="project" value="UniProtKB-KW"/>
</dbReference>
<evidence type="ECO:0000313" key="16">
    <source>
        <dbReference type="Proteomes" id="UP000246464"/>
    </source>
</evidence>
<keyword evidence="7" id="KW-0479">Metal-binding</keyword>
<evidence type="ECO:0000313" key="15">
    <source>
        <dbReference type="EMBL" id="AWP10598.1"/>
    </source>
</evidence>
<keyword evidence="5 15" id="KW-0808">Transferase</keyword>
<dbReference type="EMBL" id="CP026254">
    <property type="protein sequence ID" value="AWP10598.1"/>
    <property type="molecule type" value="Genomic_DNA"/>
</dbReference>
<evidence type="ECO:0000256" key="12">
    <source>
        <dbReference type="ARBA" id="ARBA00035025"/>
    </source>
</evidence>
<dbReference type="FunFam" id="3.40.50.150:FF:000124">
    <property type="entry name" value="HEN methyltransferase 1"/>
    <property type="match status" value="1"/>
</dbReference>
<keyword evidence="4 15" id="KW-0489">Methyltransferase</keyword>
<comment type="similarity">
    <text evidence="2">Belongs to the methyltransferase superfamily. HEN1 family.</text>
</comment>
<evidence type="ECO:0000256" key="1">
    <source>
        <dbReference type="ARBA" id="ARBA00001946"/>
    </source>
</evidence>
<evidence type="ECO:0000256" key="5">
    <source>
        <dbReference type="ARBA" id="ARBA00022679"/>
    </source>
</evidence>
<keyword evidence="10" id="KW-0943">RNA-mediated gene silencing</keyword>
<dbReference type="InterPro" id="IPR029063">
    <property type="entry name" value="SAM-dependent_MTases_sf"/>
</dbReference>
<evidence type="ECO:0000256" key="13">
    <source>
        <dbReference type="ARBA" id="ARBA00048418"/>
    </source>
</evidence>
<gene>
    <name evidence="15" type="ORF">SMAX5B_017869</name>
</gene>
<evidence type="ECO:0000256" key="10">
    <source>
        <dbReference type="ARBA" id="ARBA00023158"/>
    </source>
</evidence>
<feature type="region of interest" description="Disordered" evidence="14">
    <location>
        <begin position="416"/>
        <end position="464"/>
    </location>
</feature>
<comment type="catalytic activity">
    <reaction evidence="13">
        <text>small RNA 3'-end nucleotide + S-adenosyl-L-methionine = small RNA 3'-end 2'-O-methylnucleotide + S-adenosyl-L-homocysteine + H(+)</text>
        <dbReference type="Rhea" id="RHEA:37887"/>
        <dbReference type="Rhea" id="RHEA-COMP:10415"/>
        <dbReference type="Rhea" id="RHEA-COMP:10416"/>
        <dbReference type="ChEBI" id="CHEBI:15378"/>
        <dbReference type="ChEBI" id="CHEBI:57856"/>
        <dbReference type="ChEBI" id="CHEBI:59789"/>
        <dbReference type="ChEBI" id="CHEBI:74896"/>
        <dbReference type="ChEBI" id="CHEBI:74898"/>
        <dbReference type="EC" id="2.1.1.386"/>
    </reaction>
</comment>
<sequence>MEPMFSPPLHRQRHQFVIDFVKRNKPLKVLDLGCGECSLLKLLKFHHGIDLLVGLDLDGAKVKKKMHALAPLSTDYLQPSYDQLRLELYQGSVTQKDARFRGFDLVTSIELIEHLTLADVERFSEVVFGHMTPLAVIVSTPNSEYNPHLPGLEGFRHSDHKFEWTRAEFKSWALKACVEFGYEVEFTGVGRAPPGLQECVGFCSQIGVFHRLGGRGGGNVSLNDGAEEVFFPYTLLYSINYPSLRDNNILRRVLVSEVLCWTEELKSRWMEETTKRNEGGGSGGGGEEEGLSNHVRSAEKLTACEMEMRNPVSEDQEEEDERVFWTNGQRRLESRTSYRLCWFLDVVALCCGCGSRRPHLCVCAGSRTVSVPLDMLWSCCPKVRALSGSVGNLRRLLMDEPEVKLNPDGDAVLVNHQEQDLEEEEEDRKDLEDSGFAETRQSSDSPEQKEVWEENVPPGGCSFK</sequence>
<keyword evidence="9" id="KW-0694">RNA-binding</keyword>
<keyword evidence="6" id="KW-0949">S-adenosyl-L-methionine</keyword>
<protein>
    <recommendedName>
        <fullName evidence="3">Small RNA 2'-O-methyltransferase</fullName>
        <ecNumber evidence="12">2.1.1.386</ecNumber>
    </recommendedName>
    <alternativeName>
        <fullName evidence="11">HEN1 methyltransferase homolog 1</fullName>
    </alternativeName>
</protein>
<dbReference type="Proteomes" id="UP000246464">
    <property type="component" value="Chromosome 12"/>
</dbReference>
<evidence type="ECO:0000256" key="7">
    <source>
        <dbReference type="ARBA" id="ARBA00022723"/>
    </source>
</evidence>
<keyword evidence="8" id="KW-0460">Magnesium</keyword>
<dbReference type="AlphaFoldDB" id="A0A2U9C2L1"/>
<dbReference type="GO" id="GO:0030422">
    <property type="term" value="P:siRNA processing"/>
    <property type="evidence" value="ECO:0007669"/>
    <property type="project" value="TreeGrafter"/>
</dbReference>
<dbReference type="PANTHER" id="PTHR21404:SF3">
    <property type="entry name" value="SMALL RNA 2'-O-METHYLTRANSFERASE"/>
    <property type="match status" value="1"/>
</dbReference>
<proteinExistence type="inferred from homology"/>
<evidence type="ECO:0000256" key="8">
    <source>
        <dbReference type="ARBA" id="ARBA00022842"/>
    </source>
</evidence>
<evidence type="ECO:0000256" key="4">
    <source>
        <dbReference type="ARBA" id="ARBA00022603"/>
    </source>
</evidence>
<dbReference type="GO" id="GO:0046872">
    <property type="term" value="F:metal ion binding"/>
    <property type="evidence" value="ECO:0007669"/>
    <property type="project" value="UniProtKB-KW"/>
</dbReference>
<name>A0A2U9C2L1_SCOMX</name>
<dbReference type="InterPro" id="IPR026610">
    <property type="entry name" value="Hen1"/>
</dbReference>
<dbReference type="SUPFAM" id="SSF53335">
    <property type="entry name" value="S-adenosyl-L-methionine-dependent methyltransferases"/>
    <property type="match status" value="1"/>
</dbReference>
<evidence type="ECO:0000256" key="11">
    <source>
        <dbReference type="ARBA" id="ARBA00029981"/>
    </source>
</evidence>
<evidence type="ECO:0000256" key="2">
    <source>
        <dbReference type="ARBA" id="ARBA00009026"/>
    </source>
</evidence>
<keyword evidence="16" id="KW-1185">Reference proteome</keyword>
<dbReference type="InterPro" id="IPR010743">
    <property type="entry name" value="Methionine_synth_MetW"/>
</dbReference>
<comment type="cofactor">
    <cofactor evidence="1">
        <name>Mg(2+)</name>
        <dbReference type="ChEBI" id="CHEBI:18420"/>
    </cofactor>
</comment>
<evidence type="ECO:0000256" key="6">
    <source>
        <dbReference type="ARBA" id="ARBA00022691"/>
    </source>
</evidence>
<dbReference type="PANTHER" id="PTHR21404">
    <property type="entry name" value="HEN1"/>
    <property type="match status" value="1"/>
</dbReference>
<dbReference type="EC" id="2.1.1.386" evidence="12"/>
<dbReference type="GO" id="GO:0001510">
    <property type="term" value="P:RNA methylation"/>
    <property type="evidence" value="ECO:0007669"/>
    <property type="project" value="InterPro"/>
</dbReference>
<reference evidence="15 16" key="1">
    <citation type="submission" date="2017-12" db="EMBL/GenBank/DDBJ databases">
        <title>Integrating genomic resources of turbot (Scophthalmus maximus) in depth evaluation of genetic and physical mapping variation across individuals.</title>
        <authorList>
            <person name="Martinez P."/>
        </authorList>
    </citation>
    <scope>NUCLEOTIDE SEQUENCE [LARGE SCALE GENOMIC DNA]</scope>
</reference>
<accession>A0A2U9C2L1</accession>
<dbReference type="GO" id="GO:0005634">
    <property type="term" value="C:nucleus"/>
    <property type="evidence" value="ECO:0007669"/>
    <property type="project" value="TreeGrafter"/>
</dbReference>
<dbReference type="GO" id="GO:0090486">
    <property type="term" value="F:small RNA 2'-O-methyltransferase activity"/>
    <property type="evidence" value="ECO:0007669"/>
    <property type="project" value="UniProtKB-EC"/>
</dbReference>
<dbReference type="GO" id="GO:0005737">
    <property type="term" value="C:cytoplasm"/>
    <property type="evidence" value="ECO:0007669"/>
    <property type="project" value="TreeGrafter"/>
</dbReference>
<dbReference type="Gene3D" id="3.40.50.150">
    <property type="entry name" value="Vaccinia Virus protein VP39"/>
    <property type="match status" value="1"/>
</dbReference>